<evidence type="ECO:0000256" key="3">
    <source>
        <dbReference type="SAM" id="MobiDB-lite"/>
    </source>
</evidence>
<dbReference type="OrthoDB" id="2142040at2759"/>
<feature type="region of interest" description="Disordered" evidence="3">
    <location>
        <begin position="643"/>
        <end position="674"/>
    </location>
</feature>
<feature type="coiled-coil region" evidence="2">
    <location>
        <begin position="905"/>
        <end position="932"/>
    </location>
</feature>
<accession>A0A6A6JIU9</accession>
<evidence type="ECO:0000256" key="2">
    <source>
        <dbReference type="SAM" id="Coils"/>
    </source>
</evidence>
<dbReference type="GO" id="GO:0005576">
    <property type="term" value="C:extracellular region"/>
    <property type="evidence" value="ECO:0007669"/>
    <property type="project" value="InterPro"/>
</dbReference>
<dbReference type="SMART" id="SM00495">
    <property type="entry name" value="ChtBD3"/>
    <property type="match status" value="1"/>
</dbReference>
<feature type="region of interest" description="Disordered" evidence="3">
    <location>
        <begin position="572"/>
        <end position="609"/>
    </location>
</feature>
<dbReference type="GO" id="GO:0004553">
    <property type="term" value="F:hydrolase activity, hydrolyzing O-glycosyl compounds"/>
    <property type="evidence" value="ECO:0007669"/>
    <property type="project" value="InterPro"/>
</dbReference>
<dbReference type="GeneID" id="54554771"/>
<dbReference type="InterPro" id="IPR036573">
    <property type="entry name" value="CBM_sf_5/12"/>
</dbReference>
<dbReference type="InterPro" id="IPR003610">
    <property type="entry name" value="CBM5/12"/>
</dbReference>
<sequence>MTEPLFRFLVLRPPVAQNPDAPSISLSQASDFQKTLSAALKSNDPRGQSEAAARAFVASDAFVGQPGLTDFQRKLAQLGSLLDEASFGGTLSLRSVVAAIKKAFGKEPGDVIKSNEYKTLLANLRDSVTAIKFVQEEHSRPIEALANQIRDLELIAKAASLSSENTVVEAEGSSAVSGEVRSRTASDGHPAQWQPQTVYKIGDQVIYDNVTYVCIQAHTSLVGWEPPMTPALWVRVIKDGPGTPSTPDTSLLQYRRRSLLLPFGTDMKSVIAGGDDSDPRKDAEEREKLAKSLLEDHENLSKAINELIAIDPKNFQALEQKSHKGVQVQDQYTSIHVLARQLELQSSLRDLNVDQFKAAAGRSGSGGGDGGNGPKISAAAAAAATQLDPLQLQDIGGAVSALGLTRELLSTPTGLTSKRRFDPKAASALALKLKTNTPLTEGTKSLLKAKGIDVGAIPLPEIVKGLRDDMRDKISSLKLLAPDFEEVTVTRVGNALVTTKTPVRSRLGSLLTGKNFGNILSALPVLPPDGRIPHTKGKATIAGMGDLLVVKQQLVGYDGADIAHIENVLKGESKDRQHTSTSRTESSTFVETEISTTDDHELSSTSRFEMSKESANTIKEDQSLKAGIQVSAKYGPFVEVSASVEGATSRSKEEVNKSASKFSQDVTERSAKKITERTLSRQTLTTTSEIVEKNNHGINNTSGTTNVSGVYQWVNKVYEAQVFNYGLRTMFDFMVPEPAAFLIDMMSDTANKALTLEKPPPFTLTPSQIDSGSYQYWVLKYQATDVVPPPEDYITKSDQVSKGGGDSKTNYWHSATMSLESGYEAVYGTVTCLWNQWADDCNADVFLGTATHRFVDDGQWVWNTPLSNQKGSIAWGFETYRFTDAVLSVEVLCKVTPRAVDVWRADTHAKLLNAYNARMQEYEEKLSTLKLQTGIAIEGKNPAANLVAIKQELKKNCISILTAQHYDLFNSISTSSLGLAQINLDEAEAEGSYVRFFEHAFEWDQIMYVTYPYFWGRKTKWTMRLAFDDPDPVFDEFLKSGFCRVVIPARPGFEGAIDHFLKFGILWNGGSLPTISCPLFVPIADEIAERSQRPGGGVPQGEPWVVKLPTSLVKLRQDDKLPKWKKTSDGVWVPDE</sequence>
<dbReference type="SUPFAM" id="SSF51055">
    <property type="entry name" value="Carbohydrate binding domain"/>
    <property type="match status" value="1"/>
</dbReference>
<dbReference type="AlphaFoldDB" id="A0A6A6JIU9"/>
<dbReference type="GO" id="GO:0030246">
    <property type="term" value="F:carbohydrate binding"/>
    <property type="evidence" value="ECO:0007669"/>
    <property type="project" value="InterPro"/>
</dbReference>
<dbReference type="Pfam" id="PF02839">
    <property type="entry name" value="CBM_5_12"/>
    <property type="match status" value="1"/>
</dbReference>
<dbReference type="CDD" id="cd12214">
    <property type="entry name" value="ChiA1_BD"/>
    <property type="match status" value="1"/>
</dbReference>
<evidence type="ECO:0000256" key="1">
    <source>
        <dbReference type="ARBA" id="ARBA00022801"/>
    </source>
</evidence>
<feature type="compositionally biased region" description="Polar residues" evidence="3">
    <location>
        <begin position="579"/>
        <end position="595"/>
    </location>
</feature>
<dbReference type="EMBL" id="ML986494">
    <property type="protein sequence ID" value="KAF2276155.1"/>
    <property type="molecule type" value="Genomic_DNA"/>
</dbReference>
<reference evidence="5" key="1">
    <citation type="journal article" date="2020" name="Stud. Mycol.">
        <title>101 Dothideomycetes genomes: a test case for predicting lifestyles and emergence of pathogens.</title>
        <authorList>
            <person name="Haridas S."/>
            <person name="Albert R."/>
            <person name="Binder M."/>
            <person name="Bloem J."/>
            <person name="Labutti K."/>
            <person name="Salamov A."/>
            <person name="Andreopoulos B."/>
            <person name="Baker S."/>
            <person name="Barry K."/>
            <person name="Bills G."/>
            <person name="Bluhm B."/>
            <person name="Cannon C."/>
            <person name="Castanera R."/>
            <person name="Culley D."/>
            <person name="Daum C."/>
            <person name="Ezra D."/>
            <person name="Gonzalez J."/>
            <person name="Henrissat B."/>
            <person name="Kuo A."/>
            <person name="Liang C."/>
            <person name="Lipzen A."/>
            <person name="Lutzoni F."/>
            <person name="Magnuson J."/>
            <person name="Mondo S."/>
            <person name="Nolan M."/>
            <person name="Ohm R."/>
            <person name="Pangilinan J."/>
            <person name="Park H.-J."/>
            <person name="Ramirez L."/>
            <person name="Alfaro M."/>
            <person name="Sun H."/>
            <person name="Tritt A."/>
            <person name="Yoshinaga Y."/>
            <person name="Zwiers L.-H."/>
            <person name="Turgeon B."/>
            <person name="Goodwin S."/>
            <person name="Spatafora J."/>
            <person name="Crous P."/>
            <person name="Grigoriev I."/>
        </authorList>
    </citation>
    <scope>NUCLEOTIDE SEQUENCE</scope>
    <source>
        <strain evidence="5">CBS 379.55</strain>
    </source>
</reference>
<dbReference type="Gene3D" id="2.10.10.20">
    <property type="entry name" value="Carbohydrate-binding module superfamily 5/12"/>
    <property type="match status" value="1"/>
</dbReference>
<gene>
    <name evidence="5" type="ORF">EI97DRAFT_467385</name>
</gene>
<proteinExistence type="predicted"/>
<evidence type="ECO:0000313" key="5">
    <source>
        <dbReference type="EMBL" id="KAF2276155.1"/>
    </source>
</evidence>
<evidence type="ECO:0000259" key="4">
    <source>
        <dbReference type="SMART" id="SM00495"/>
    </source>
</evidence>
<keyword evidence="2" id="KW-0175">Coiled coil</keyword>
<feature type="domain" description="Chitin-binding type-3" evidence="4">
    <location>
        <begin position="190"/>
        <end position="236"/>
    </location>
</feature>
<protein>
    <recommendedName>
        <fullName evidence="4">Chitin-binding type-3 domain-containing protein</fullName>
    </recommendedName>
</protein>
<name>A0A6A6JIU9_WESOR</name>
<keyword evidence="6" id="KW-1185">Reference proteome</keyword>
<dbReference type="Proteomes" id="UP000800097">
    <property type="component" value="Unassembled WGS sequence"/>
</dbReference>
<evidence type="ECO:0000313" key="6">
    <source>
        <dbReference type="Proteomes" id="UP000800097"/>
    </source>
</evidence>
<organism evidence="5 6">
    <name type="scientific">Westerdykella ornata</name>
    <dbReference type="NCBI Taxonomy" id="318751"/>
    <lineage>
        <taxon>Eukaryota</taxon>
        <taxon>Fungi</taxon>
        <taxon>Dikarya</taxon>
        <taxon>Ascomycota</taxon>
        <taxon>Pezizomycotina</taxon>
        <taxon>Dothideomycetes</taxon>
        <taxon>Pleosporomycetidae</taxon>
        <taxon>Pleosporales</taxon>
        <taxon>Sporormiaceae</taxon>
        <taxon>Westerdykella</taxon>
    </lineage>
</organism>
<dbReference type="GO" id="GO:0005975">
    <property type="term" value="P:carbohydrate metabolic process"/>
    <property type="evidence" value="ECO:0007669"/>
    <property type="project" value="InterPro"/>
</dbReference>
<keyword evidence="1" id="KW-0378">Hydrolase</keyword>
<dbReference type="RefSeq" id="XP_033653694.1">
    <property type="nucleotide sequence ID" value="XM_033801596.1"/>
</dbReference>